<dbReference type="HOGENOM" id="CLU_016890_6_1_6"/>
<dbReference type="KEGG" id="svo:SVI_1054"/>
<dbReference type="CDD" id="cd07185">
    <property type="entry name" value="OmpA_C-like"/>
    <property type="match status" value="1"/>
</dbReference>
<dbReference type="PANTHER" id="PTHR30329:SF20">
    <property type="entry name" value="EXPORTED PROTEIN"/>
    <property type="match status" value="1"/>
</dbReference>
<feature type="domain" description="OmpA-like" evidence="4">
    <location>
        <begin position="93"/>
        <end position="210"/>
    </location>
</feature>
<name>D4ZH76_SHEVD</name>
<dbReference type="PANTHER" id="PTHR30329">
    <property type="entry name" value="STATOR ELEMENT OF FLAGELLAR MOTOR COMPLEX"/>
    <property type="match status" value="1"/>
</dbReference>
<accession>D4ZH76</accession>
<gene>
    <name evidence="5" type="ordered locus">SVI_1054</name>
</gene>
<reference evidence="6" key="1">
    <citation type="journal article" date="2010" name="Mol. Biosyst.">
        <title>Complete genome sequence and comparative analysis of Shewanella violacea, a psychrophilic and piezophilic bacterium from deep sea floor sediments.</title>
        <authorList>
            <person name="Aono E."/>
            <person name="Baba T."/>
            <person name="Ara T."/>
            <person name="Nishi T."/>
            <person name="Nakamichi T."/>
            <person name="Inamoto E."/>
            <person name="Toyonaga H."/>
            <person name="Hasegawa M."/>
            <person name="Takai Y."/>
            <person name="Okumura Y."/>
            <person name="Baba M."/>
            <person name="Tomita M."/>
            <person name="Kato C."/>
            <person name="Oshima T."/>
            <person name="Nakasone K."/>
            <person name="Mori H."/>
        </authorList>
    </citation>
    <scope>NUCLEOTIDE SEQUENCE [LARGE SCALE GENOMIC DNA]</scope>
    <source>
        <strain evidence="6">JCM 10179 / CIP 106290 / LMG 19151 / DSS12</strain>
    </source>
</reference>
<dbReference type="Proteomes" id="UP000002350">
    <property type="component" value="Chromosome"/>
</dbReference>
<dbReference type="STRING" id="637905.SVI_1054"/>
<dbReference type="Pfam" id="PF00691">
    <property type="entry name" value="OmpA"/>
    <property type="match status" value="1"/>
</dbReference>
<sequence length="210" mass="24000">MMSYISFRYKLWHLCLYRLQTMNRFWLTLLFFTGLVISPATFAWNDRDQDGVPDIKDACPNTSKDVLVDASGCDKSRLFKPICLTTTDKQIYPDTCIEADDLTLNFEFAKAEVSYSQWQVLAQIKQFLQLNDVDLCLIGHTDSIGNLEANQRLSEARAKSVMRILVEDYGFEPGRFIVRGMGTRSPIGTNDTPGGRTLNRRVNFLVELNH</sequence>
<evidence type="ECO:0000256" key="2">
    <source>
        <dbReference type="ARBA" id="ARBA00023136"/>
    </source>
</evidence>
<dbReference type="AlphaFoldDB" id="D4ZH76"/>
<evidence type="ECO:0000256" key="3">
    <source>
        <dbReference type="PROSITE-ProRule" id="PRU00473"/>
    </source>
</evidence>
<dbReference type="InterPro" id="IPR036737">
    <property type="entry name" value="OmpA-like_sf"/>
</dbReference>
<dbReference type="eggNOG" id="COG2885">
    <property type="taxonomic scope" value="Bacteria"/>
</dbReference>
<dbReference type="GO" id="GO:0009279">
    <property type="term" value="C:cell outer membrane"/>
    <property type="evidence" value="ECO:0007669"/>
    <property type="project" value="UniProtKB-SubCell"/>
</dbReference>
<dbReference type="PROSITE" id="PS51123">
    <property type="entry name" value="OMPA_2"/>
    <property type="match status" value="1"/>
</dbReference>
<dbReference type="SUPFAM" id="SSF103647">
    <property type="entry name" value="TSP type-3 repeat"/>
    <property type="match status" value="1"/>
</dbReference>
<dbReference type="PRINTS" id="PR01021">
    <property type="entry name" value="OMPADOMAIN"/>
</dbReference>
<dbReference type="InterPro" id="IPR028974">
    <property type="entry name" value="TSP_type-3_rpt"/>
</dbReference>
<dbReference type="SUPFAM" id="SSF103088">
    <property type="entry name" value="OmpA-like"/>
    <property type="match status" value="1"/>
</dbReference>
<evidence type="ECO:0000256" key="1">
    <source>
        <dbReference type="ARBA" id="ARBA00004442"/>
    </source>
</evidence>
<protein>
    <submittedName>
        <fullName evidence="5">OmpA family protein</fullName>
    </submittedName>
</protein>
<dbReference type="InterPro" id="IPR006665">
    <property type="entry name" value="OmpA-like"/>
</dbReference>
<dbReference type="GO" id="GO:0005509">
    <property type="term" value="F:calcium ion binding"/>
    <property type="evidence" value="ECO:0007669"/>
    <property type="project" value="InterPro"/>
</dbReference>
<organism evidence="5 6">
    <name type="scientific">Shewanella violacea (strain JCM 10179 / CIP 106290 / LMG 19151 / DSS12)</name>
    <dbReference type="NCBI Taxonomy" id="637905"/>
    <lineage>
        <taxon>Bacteria</taxon>
        <taxon>Pseudomonadati</taxon>
        <taxon>Pseudomonadota</taxon>
        <taxon>Gammaproteobacteria</taxon>
        <taxon>Alteromonadales</taxon>
        <taxon>Shewanellaceae</taxon>
        <taxon>Shewanella</taxon>
    </lineage>
</organism>
<comment type="subcellular location">
    <subcellularLocation>
        <location evidence="1">Cell outer membrane</location>
    </subcellularLocation>
</comment>
<dbReference type="Gene3D" id="3.30.1330.60">
    <property type="entry name" value="OmpA-like domain"/>
    <property type="match status" value="1"/>
</dbReference>
<evidence type="ECO:0000313" key="5">
    <source>
        <dbReference type="EMBL" id="BAJ01025.1"/>
    </source>
</evidence>
<evidence type="ECO:0000313" key="6">
    <source>
        <dbReference type="Proteomes" id="UP000002350"/>
    </source>
</evidence>
<keyword evidence="2 3" id="KW-0472">Membrane</keyword>
<dbReference type="InterPro" id="IPR050330">
    <property type="entry name" value="Bact_OuterMem_StrucFunc"/>
</dbReference>
<dbReference type="InterPro" id="IPR006664">
    <property type="entry name" value="OMP_bac"/>
</dbReference>
<proteinExistence type="predicted"/>
<keyword evidence="6" id="KW-1185">Reference proteome</keyword>
<evidence type="ECO:0000259" key="4">
    <source>
        <dbReference type="PROSITE" id="PS51123"/>
    </source>
</evidence>
<dbReference type="EMBL" id="AP011177">
    <property type="protein sequence ID" value="BAJ01025.1"/>
    <property type="molecule type" value="Genomic_DNA"/>
</dbReference>